<dbReference type="InterPro" id="IPR019734">
    <property type="entry name" value="TPR_rpt"/>
</dbReference>
<dbReference type="FunFam" id="1.25.40.10:FF:000078">
    <property type="entry name" value="Transcriptional corepressor Cyc8"/>
    <property type="match status" value="1"/>
</dbReference>
<dbReference type="SUPFAM" id="SSF48452">
    <property type="entry name" value="TPR-like"/>
    <property type="match status" value="1"/>
</dbReference>
<dbReference type="GO" id="GO:0031490">
    <property type="term" value="F:chromatin DNA binding"/>
    <property type="evidence" value="ECO:0007669"/>
    <property type="project" value="TreeGrafter"/>
</dbReference>
<dbReference type="GeneID" id="18927766"/>
<keyword evidence="11" id="KW-1185">Reference proteome</keyword>
<accession>F4S0K6</accession>
<dbReference type="VEuPathDB" id="FungiDB:MELLADRAFT_38960"/>
<reference evidence="11" key="1">
    <citation type="journal article" date="2011" name="Proc. Natl. Acad. Sci. U.S.A.">
        <title>Obligate biotrophy features unraveled by the genomic analysis of rust fungi.</title>
        <authorList>
            <person name="Duplessis S."/>
            <person name="Cuomo C.A."/>
            <person name="Lin Y.-C."/>
            <person name="Aerts A."/>
            <person name="Tisserant E."/>
            <person name="Veneault-Fourrey C."/>
            <person name="Joly D.L."/>
            <person name="Hacquard S."/>
            <person name="Amselem J."/>
            <person name="Cantarel B.L."/>
            <person name="Chiu R."/>
            <person name="Coutinho P.M."/>
            <person name="Feau N."/>
            <person name="Field M."/>
            <person name="Frey P."/>
            <person name="Gelhaye E."/>
            <person name="Goldberg J."/>
            <person name="Grabherr M.G."/>
            <person name="Kodira C.D."/>
            <person name="Kohler A."/>
            <person name="Kuees U."/>
            <person name="Lindquist E.A."/>
            <person name="Lucas S.M."/>
            <person name="Mago R."/>
            <person name="Mauceli E."/>
            <person name="Morin E."/>
            <person name="Murat C."/>
            <person name="Pangilinan J.L."/>
            <person name="Park R."/>
            <person name="Pearson M."/>
            <person name="Quesneville H."/>
            <person name="Rouhier N."/>
            <person name="Sakthikumar S."/>
            <person name="Salamov A.A."/>
            <person name="Schmutz J."/>
            <person name="Selles B."/>
            <person name="Shapiro H."/>
            <person name="Tanguay P."/>
            <person name="Tuskan G.A."/>
            <person name="Henrissat B."/>
            <person name="Van de Peer Y."/>
            <person name="Rouze P."/>
            <person name="Ellis J.G."/>
            <person name="Dodds P.N."/>
            <person name="Schein J.E."/>
            <person name="Zhong S."/>
            <person name="Hamelin R.C."/>
            <person name="Grigoriev I.V."/>
            <person name="Szabo L.J."/>
            <person name="Martin F."/>
        </authorList>
    </citation>
    <scope>NUCLEOTIDE SEQUENCE [LARGE SCALE GENOMIC DNA]</scope>
    <source>
        <strain evidence="11">98AG31 / pathotype 3-4-7</strain>
    </source>
</reference>
<keyword evidence="4 9" id="KW-0802">TPR repeat</keyword>
<dbReference type="GO" id="GO:0017053">
    <property type="term" value="C:transcription repressor complex"/>
    <property type="evidence" value="ECO:0007669"/>
    <property type="project" value="TreeGrafter"/>
</dbReference>
<dbReference type="Pfam" id="PF13432">
    <property type="entry name" value="TPR_16"/>
    <property type="match status" value="1"/>
</dbReference>
<dbReference type="KEGG" id="mlr:MELLADRAFT_38960"/>
<dbReference type="Proteomes" id="UP000001072">
    <property type="component" value="Unassembled WGS sequence"/>
</dbReference>
<keyword evidence="7" id="KW-0539">Nucleus</keyword>
<dbReference type="FunFam" id="1.25.40.10:FF:000403">
    <property type="entry name" value="General transcriptional repressor, putative"/>
    <property type="match status" value="1"/>
</dbReference>
<protein>
    <recommendedName>
        <fullName evidence="12">TPR-like protein</fullName>
    </recommendedName>
</protein>
<evidence type="ECO:0000256" key="6">
    <source>
        <dbReference type="ARBA" id="ARBA00023163"/>
    </source>
</evidence>
<evidence type="ECO:0000256" key="8">
    <source>
        <dbReference type="ARBA" id="ARBA00061082"/>
    </source>
</evidence>
<dbReference type="SUPFAM" id="SSF81901">
    <property type="entry name" value="HCP-like"/>
    <property type="match status" value="1"/>
</dbReference>
<dbReference type="PANTHER" id="PTHR14017">
    <property type="entry name" value="LYSINE-SPECIFIC DEMETHYLASE"/>
    <property type="match status" value="1"/>
</dbReference>
<dbReference type="AlphaFoldDB" id="F4S0K6"/>
<dbReference type="GO" id="GO:0000122">
    <property type="term" value="P:negative regulation of transcription by RNA polymerase II"/>
    <property type="evidence" value="ECO:0007669"/>
    <property type="project" value="TreeGrafter"/>
</dbReference>
<dbReference type="GO" id="GO:0000978">
    <property type="term" value="F:RNA polymerase II cis-regulatory region sequence-specific DNA binding"/>
    <property type="evidence" value="ECO:0007669"/>
    <property type="project" value="TreeGrafter"/>
</dbReference>
<dbReference type="InterPro" id="IPR051630">
    <property type="entry name" value="Corepressor-Demethylase"/>
</dbReference>
<evidence type="ECO:0000256" key="5">
    <source>
        <dbReference type="ARBA" id="ARBA00023015"/>
    </source>
</evidence>
<name>F4S0K6_MELLP</name>
<dbReference type="SMART" id="SM00028">
    <property type="entry name" value="TPR"/>
    <property type="match status" value="10"/>
</dbReference>
<evidence type="ECO:0000256" key="7">
    <source>
        <dbReference type="ARBA" id="ARBA00023242"/>
    </source>
</evidence>
<dbReference type="Pfam" id="PF13181">
    <property type="entry name" value="TPR_8"/>
    <property type="match status" value="2"/>
</dbReference>
<dbReference type="PROSITE" id="PS50005">
    <property type="entry name" value="TPR"/>
    <property type="match status" value="7"/>
</dbReference>
<dbReference type="eggNOG" id="KOG1124">
    <property type="taxonomic scope" value="Eukaryota"/>
</dbReference>
<feature type="repeat" description="TPR" evidence="9">
    <location>
        <begin position="199"/>
        <end position="232"/>
    </location>
</feature>
<comment type="subcellular location">
    <subcellularLocation>
        <location evidence="1">Nucleus</location>
    </subcellularLocation>
</comment>
<keyword evidence="2" id="KW-0678">Repressor</keyword>
<evidence type="ECO:0000313" key="11">
    <source>
        <dbReference type="Proteomes" id="UP000001072"/>
    </source>
</evidence>
<feature type="repeat" description="TPR" evidence="9">
    <location>
        <begin position="125"/>
        <end position="158"/>
    </location>
</feature>
<dbReference type="Pfam" id="PF07719">
    <property type="entry name" value="TPR_2"/>
    <property type="match status" value="1"/>
</dbReference>
<dbReference type="InParanoid" id="F4S0K6"/>
<evidence type="ECO:0000256" key="1">
    <source>
        <dbReference type="ARBA" id="ARBA00004123"/>
    </source>
</evidence>
<feature type="repeat" description="TPR" evidence="9">
    <location>
        <begin position="271"/>
        <end position="304"/>
    </location>
</feature>
<evidence type="ECO:0000256" key="2">
    <source>
        <dbReference type="ARBA" id="ARBA00022491"/>
    </source>
</evidence>
<feature type="repeat" description="TPR" evidence="9">
    <location>
        <begin position="88"/>
        <end position="121"/>
    </location>
</feature>
<gene>
    <name evidence="10" type="ORF">MELLADRAFT_38960</name>
</gene>
<dbReference type="Gene3D" id="1.25.40.10">
    <property type="entry name" value="Tetratricopeptide repeat domain"/>
    <property type="match status" value="3"/>
</dbReference>
<dbReference type="PANTHER" id="PTHR14017:SF1">
    <property type="entry name" value="LD02225P"/>
    <property type="match status" value="1"/>
</dbReference>
<evidence type="ECO:0000256" key="3">
    <source>
        <dbReference type="ARBA" id="ARBA00022737"/>
    </source>
</evidence>
<feature type="repeat" description="TPR" evidence="9">
    <location>
        <begin position="162"/>
        <end position="195"/>
    </location>
</feature>
<feature type="non-terminal residue" evidence="10">
    <location>
        <position position="399"/>
    </location>
</feature>
<dbReference type="Pfam" id="PF13431">
    <property type="entry name" value="TPR_17"/>
    <property type="match status" value="1"/>
</dbReference>
<evidence type="ECO:0000256" key="4">
    <source>
        <dbReference type="ARBA" id="ARBA00022803"/>
    </source>
</evidence>
<dbReference type="RefSeq" id="XP_007414949.1">
    <property type="nucleotide sequence ID" value="XM_007414887.1"/>
</dbReference>
<dbReference type="STRING" id="747676.F4S0K6"/>
<evidence type="ECO:0008006" key="12">
    <source>
        <dbReference type="Google" id="ProtNLM"/>
    </source>
</evidence>
<evidence type="ECO:0000313" key="10">
    <source>
        <dbReference type="EMBL" id="EGG01849.1"/>
    </source>
</evidence>
<comment type="similarity">
    <text evidence="8">Belongs to the CYC8/SSN6 family.</text>
</comment>
<sequence length="399" mass="45812">MGDWRPPTNPILERLVKETELTWLAAGTTGETLGNYTRAVECYERALRQNPLSVPALTKAAGIYRHQENFKLAADYFSRLLKIHEGSGEIWGALGHCYLMTDDLQKAYTSYQQALHHFQTPKSEPKLWYGIGILYDRYGSLEHAEEAFSSVIKMDPNFEKANEIYFRLGIIYKQQRKADLSLECFQWILDKPPSPLTEIDIWFQVGHVHEQQGHFDRAKEAYERVLDENSTHAKVLQQLGGLYCREGSSFYNPEQAVAIITRSLAADSHDAFSWYLLGRAYMTIQNFNKAYESYQQAVYRDGKNPAFWCSIGVLYYAIMQYHDSLDAYSRAIRLNPYISEVWYNLGALYESCNDQMLDAIDAYQRAAQLDTNNAHINARLNDIKRHQETGAALGRPPSP</sequence>
<keyword evidence="3" id="KW-0677">Repeat</keyword>
<dbReference type="EMBL" id="GL883135">
    <property type="protein sequence ID" value="EGG01849.1"/>
    <property type="molecule type" value="Genomic_DNA"/>
</dbReference>
<keyword evidence="5" id="KW-0805">Transcription regulation</keyword>
<feature type="repeat" description="TPR" evidence="9">
    <location>
        <begin position="20"/>
        <end position="53"/>
    </location>
</feature>
<keyword evidence="6" id="KW-0804">Transcription</keyword>
<feature type="repeat" description="TPR" evidence="9">
    <location>
        <begin position="305"/>
        <end position="338"/>
    </location>
</feature>
<dbReference type="OrthoDB" id="418911at2759"/>
<evidence type="ECO:0000256" key="9">
    <source>
        <dbReference type="PROSITE-ProRule" id="PRU00339"/>
    </source>
</evidence>
<dbReference type="GO" id="GO:0005634">
    <property type="term" value="C:nucleus"/>
    <property type="evidence" value="ECO:0007669"/>
    <property type="project" value="UniProtKB-SubCell"/>
</dbReference>
<dbReference type="InterPro" id="IPR013105">
    <property type="entry name" value="TPR_2"/>
</dbReference>
<dbReference type="InterPro" id="IPR011990">
    <property type="entry name" value="TPR-like_helical_dom_sf"/>
</dbReference>
<organism evidence="11">
    <name type="scientific">Melampsora larici-populina (strain 98AG31 / pathotype 3-4-7)</name>
    <name type="common">Poplar leaf rust fungus</name>
    <dbReference type="NCBI Taxonomy" id="747676"/>
    <lineage>
        <taxon>Eukaryota</taxon>
        <taxon>Fungi</taxon>
        <taxon>Dikarya</taxon>
        <taxon>Basidiomycota</taxon>
        <taxon>Pucciniomycotina</taxon>
        <taxon>Pucciniomycetes</taxon>
        <taxon>Pucciniales</taxon>
        <taxon>Melampsoraceae</taxon>
        <taxon>Melampsora</taxon>
    </lineage>
</organism>
<proteinExistence type="inferred from homology"/>
<dbReference type="HOGENOM" id="CLU_003728_4_1_1"/>